<feature type="region of interest" description="Disordered" evidence="1">
    <location>
        <begin position="1"/>
        <end position="46"/>
    </location>
</feature>
<dbReference type="Proteomes" id="UP000031278">
    <property type="component" value="Unassembled WGS sequence"/>
</dbReference>
<gene>
    <name evidence="2" type="ORF">RJ45_08430</name>
</gene>
<evidence type="ECO:0000256" key="1">
    <source>
        <dbReference type="SAM" id="MobiDB-lite"/>
    </source>
</evidence>
<dbReference type="EMBL" id="JWLZ01000124">
    <property type="protein sequence ID" value="KHT64108.1"/>
    <property type="molecule type" value="Genomic_DNA"/>
</dbReference>
<evidence type="ECO:0000313" key="2">
    <source>
        <dbReference type="EMBL" id="KHT64108.1"/>
    </source>
</evidence>
<feature type="compositionally biased region" description="Basic and acidic residues" evidence="1">
    <location>
        <begin position="25"/>
        <end position="42"/>
    </location>
</feature>
<organism evidence="2 3">
    <name type="scientific">Photobacterium gaetbulicola</name>
    <dbReference type="NCBI Taxonomy" id="1295392"/>
    <lineage>
        <taxon>Bacteria</taxon>
        <taxon>Pseudomonadati</taxon>
        <taxon>Pseudomonadota</taxon>
        <taxon>Gammaproteobacteria</taxon>
        <taxon>Vibrionales</taxon>
        <taxon>Vibrionaceae</taxon>
        <taxon>Photobacterium</taxon>
    </lineage>
</organism>
<accession>A0A0B9G5V4</accession>
<evidence type="ECO:0000313" key="3">
    <source>
        <dbReference type="Proteomes" id="UP000031278"/>
    </source>
</evidence>
<reference evidence="2 3" key="1">
    <citation type="submission" date="2014-12" db="EMBL/GenBank/DDBJ databases">
        <title>Genome sequencing of Photobacterium gaetbulicola AD005a.</title>
        <authorList>
            <person name="Adrian T.G.S."/>
            <person name="Chan K.G."/>
        </authorList>
    </citation>
    <scope>NUCLEOTIDE SEQUENCE [LARGE SCALE GENOMIC DNA]</scope>
    <source>
        <strain evidence="2 3">AD005a</strain>
    </source>
</reference>
<sequence>MNGNSSSLLSMRHGASNHPLRVICRKRENPVNSRARENKADEGGSEIAADGVAGAVKEASVGIGALEGPNSVREKSAGTVAKGGLNEVSVEGKGVGSRVGVKVVSRDGVGMEAK</sequence>
<dbReference type="AlphaFoldDB" id="A0A0B9G5V4"/>
<comment type="caution">
    <text evidence="2">The sequence shown here is derived from an EMBL/GenBank/DDBJ whole genome shotgun (WGS) entry which is preliminary data.</text>
</comment>
<protein>
    <submittedName>
        <fullName evidence="2">Uncharacterized protein</fullName>
    </submittedName>
</protein>
<name>A0A0B9G5V4_9GAMM</name>
<proteinExistence type="predicted"/>